<evidence type="ECO:0000256" key="1">
    <source>
        <dbReference type="ARBA" id="ARBA00023172"/>
    </source>
</evidence>
<dbReference type="InterPro" id="IPR052925">
    <property type="entry name" value="Phage_Integrase-like_Recomb"/>
</dbReference>
<evidence type="ECO:0000256" key="2">
    <source>
        <dbReference type="SAM" id="MobiDB-lite"/>
    </source>
</evidence>
<dbReference type="GO" id="GO:0015074">
    <property type="term" value="P:DNA integration"/>
    <property type="evidence" value="ECO:0007669"/>
    <property type="project" value="InterPro"/>
</dbReference>
<organism evidence="3 4">
    <name type="scientific">Microbotryum silenes-dioicae</name>
    <dbReference type="NCBI Taxonomy" id="796604"/>
    <lineage>
        <taxon>Eukaryota</taxon>
        <taxon>Fungi</taxon>
        <taxon>Dikarya</taxon>
        <taxon>Basidiomycota</taxon>
        <taxon>Pucciniomycotina</taxon>
        <taxon>Microbotryomycetes</taxon>
        <taxon>Microbotryales</taxon>
        <taxon>Microbotryaceae</taxon>
        <taxon>Microbotryum</taxon>
    </lineage>
</organism>
<dbReference type="Proteomes" id="UP000249464">
    <property type="component" value="Unassembled WGS sequence"/>
</dbReference>
<gene>
    <name evidence="3" type="primary">BQ5605_C039g11756</name>
    <name evidence="3" type="ORF">BQ5605_C039G11756</name>
</gene>
<keyword evidence="1" id="KW-0233">DNA recombination</keyword>
<feature type="region of interest" description="Disordered" evidence="2">
    <location>
        <begin position="43"/>
        <end position="63"/>
    </location>
</feature>
<dbReference type="PANTHER" id="PTHR34605">
    <property type="entry name" value="PHAGE_INTEGRASE DOMAIN-CONTAINING PROTEIN"/>
    <property type="match status" value="1"/>
</dbReference>
<proteinExistence type="predicted"/>
<dbReference type="EMBL" id="FQNC01000060">
    <property type="protein sequence ID" value="SGY89554.1"/>
    <property type="molecule type" value="Genomic_DNA"/>
</dbReference>
<dbReference type="GO" id="GO:0003677">
    <property type="term" value="F:DNA binding"/>
    <property type="evidence" value="ECO:0007669"/>
    <property type="project" value="InterPro"/>
</dbReference>
<protein>
    <submittedName>
        <fullName evidence="3">BQ5605_C039g11756 protein</fullName>
    </submittedName>
</protein>
<reference evidence="3 4" key="1">
    <citation type="submission" date="2016-11" db="EMBL/GenBank/DDBJ databases">
        <authorList>
            <person name="Jaros S."/>
            <person name="Januszkiewicz K."/>
            <person name="Wedrychowicz H."/>
        </authorList>
    </citation>
    <scope>NUCLEOTIDE SEQUENCE [LARGE SCALE GENOMIC DNA]</scope>
</reference>
<accession>A0A2X0MIZ3</accession>
<name>A0A2X0MIZ3_9BASI</name>
<dbReference type="Gene3D" id="1.10.443.10">
    <property type="entry name" value="Intergrase catalytic core"/>
    <property type="match status" value="1"/>
</dbReference>
<dbReference type="SUPFAM" id="SSF56349">
    <property type="entry name" value="DNA breaking-rejoining enzymes"/>
    <property type="match status" value="1"/>
</dbReference>
<dbReference type="AlphaFoldDB" id="A0A2X0MIZ3"/>
<dbReference type="GO" id="GO:0006310">
    <property type="term" value="P:DNA recombination"/>
    <property type="evidence" value="ECO:0007669"/>
    <property type="project" value="UniProtKB-KW"/>
</dbReference>
<dbReference type="PANTHER" id="PTHR34605:SF3">
    <property type="entry name" value="P CELL-TYPE AGGLUTINATION PROTEIN MAP4-LIKE-RELATED"/>
    <property type="match status" value="1"/>
</dbReference>
<dbReference type="InterPro" id="IPR011010">
    <property type="entry name" value="DNA_brk_join_enz"/>
</dbReference>
<evidence type="ECO:0000313" key="4">
    <source>
        <dbReference type="Proteomes" id="UP000249464"/>
    </source>
</evidence>
<keyword evidence="4" id="KW-1185">Reference proteome</keyword>
<sequence length="582" mass="65609">MSFEDSRAAWRLRQRAVPYPTMPTIAVRERAFKSGRALTGRADASSSALRDGAPAAAPPPTVKLDRNPGACLGFTSKSNPRLPMLRSSHSGDIVVYLPEADGNEMALMASSTNCTPEERLCAAFAKTYRGINRILVLTPTTPVQRPLHACALAATEHAVMVAAGRTAESNEMYAMDRFPAHPDVVRRFLTRIALSGNGVGAYSVSHFRRFRTALEFWHTTHGLRMNYNPKMWTMQLAAAAATAPAPKPERLAATLDKDEEFIAERHLAVASARRIDATSEAPLRFELDLPFDKVRRRVGRTLVVSARDGEPFCPVGGIDNHFRLNDFPPGRLFSYRAREGGHRQLTFSAFSRRIKHILEASGRAVLNNHSFRSGGATFYLREGVHTDHIRNLGRWSSNTFDGYWRVSSRKINHLPHPNTTKHTERYTRKVAIPFPRSRTPLASDRDIGGEKRWAREMPVRFCTLSVSLEQQCLLPLHSRNFSTHPPSRIRCYLIPREYWRFCNPRSLGCTHHPRVSSRKINHLPHPNTTKHTERYTRKVAIPFPRSRTPLASDRDIGGEKRRPVLACCDHVNARVSFSEVKH</sequence>
<evidence type="ECO:0000313" key="3">
    <source>
        <dbReference type="EMBL" id="SGY89554.1"/>
    </source>
</evidence>
<dbReference type="InterPro" id="IPR013762">
    <property type="entry name" value="Integrase-like_cat_sf"/>
</dbReference>